<dbReference type="Pfam" id="PF12399">
    <property type="entry name" value="BCA_ABC_TP_C"/>
    <property type="match status" value="1"/>
</dbReference>
<dbReference type="PANTHER" id="PTHR45772:SF7">
    <property type="entry name" value="AMINO ACID ABC TRANSPORTER ATP-BINDING PROTEIN"/>
    <property type="match status" value="1"/>
</dbReference>
<dbReference type="InterPro" id="IPR051120">
    <property type="entry name" value="ABC_AA/LPS_Transport"/>
</dbReference>
<dbReference type="SUPFAM" id="SSF52540">
    <property type="entry name" value="P-loop containing nucleoside triphosphate hydrolases"/>
    <property type="match status" value="1"/>
</dbReference>
<dbReference type="GO" id="GO:0015188">
    <property type="term" value="F:L-isoleucine transmembrane transporter activity"/>
    <property type="evidence" value="ECO:0007669"/>
    <property type="project" value="TreeGrafter"/>
</dbReference>
<dbReference type="InterPro" id="IPR032823">
    <property type="entry name" value="BCA_ABC_TP_C"/>
</dbReference>
<keyword evidence="2" id="KW-1003">Cell membrane</keyword>
<keyword evidence="2" id="KW-0472">Membrane</keyword>
<dbReference type="FunFam" id="3.40.50.300:FF:000421">
    <property type="entry name" value="Branched-chain amino acid ABC transporter ATP-binding protein"/>
    <property type="match status" value="1"/>
</dbReference>
<dbReference type="PROSITE" id="PS50893">
    <property type="entry name" value="ABC_TRANSPORTER_2"/>
    <property type="match status" value="1"/>
</dbReference>
<dbReference type="OrthoDB" id="9805514at2"/>
<comment type="caution">
    <text evidence="6">The sequence shown here is derived from an EMBL/GenBank/DDBJ whole genome shotgun (WGS) entry which is preliminary data.</text>
</comment>
<keyword evidence="4 6" id="KW-0067">ATP-binding</keyword>
<keyword evidence="3" id="KW-0547">Nucleotide-binding</keyword>
<dbReference type="InterPro" id="IPR003593">
    <property type="entry name" value="AAA+_ATPase"/>
</dbReference>
<sequence>MSATAFLDVRDISVVFGGLKAVNGLSFQVEQGRIHALIGPNGAGKSTTFNCISRFYTPSSGSVTFEGRELTRVAPHRMASLGIARTFQNLELFAELSVLENVLLGTHARAAGTLGRLLCRPDRETEDYALHLLERVGLADERDQPARDLDFGRQKLLELARALAIKPRLLLLDEPAAGLRNREIESLDRLLKELVARDGITVLLVEHVMQLVMSISDRITVMAFGEKIAEGTPSEIGSNARVIEAYLGKGNGKGAAHG</sequence>
<gene>
    <name evidence="6" type="ORF">EJP69_20870</name>
</gene>
<evidence type="ECO:0000313" key="6">
    <source>
        <dbReference type="EMBL" id="RTQ32405.1"/>
    </source>
</evidence>
<evidence type="ECO:0000256" key="2">
    <source>
        <dbReference type="ARBA" id="ARBA00022475"/>
    </source>
</evidence>
<dbReference type="GO" id="GO:0005304">
    <property type="term" value="F:L-valine transmembrane transporter activity"/>
    <property type="evidence" value="ECO:0007669"/>
    <property type="project" value="TreeGrafter"/>
</dbReference>
<name>A0A431TG51_9BURK</name>
<organism evidence="6 7">
    <name type="scientific">Variovorax gossypii</name>
    <dbReference type="NCBI Taxonomy" id="1679495"/>
    <lineage>
        <taxon>Bacteria</taxon>
        <taxon>Pseudomonadati</taxon>
        <taxon>Pseudomonadota</taxon>
        <taxon>Betaproteobacteria</taxon>
        <taxon>Burkholderiales</taxon>
        <taxon>Comamonadaceae</taxon>
        <taxon>Variovorax</taxon>
    </lineage>
</organism>
<dbReference type="Gene3D" id="3.40.50.300">
    <property type="entry name" value="P-loop containing nucleotide triphosphate hydrolases"/>
    <property type="match status" value="1"/>
</dbReference>
<dbReference type="GO" id="GO:0042941">
    <property type="term" value="P:D-alanine transmembrane transport"/>
    <property type="evidence" value="ECO:0007669"/>
    <property type="project" value="TreeGrafter"/>
</dbReference>
<dbReference type="InterPro" id="IPR027417">
    <property type="entry name" value="P-loop_NTPase"/>
</dbReference>
<dbReference type="InterPro" id="IPR003439">
    <property type="entry name" value="ABC_transporter-like_ATP-bd"/>
</dbReference>
<dbReference type="GO" id="GO:0015192">
    <property type="term" value="F:L-phenylalanine transmembrane transporter activity"/>
    <property type="evidence" value="ECO:0007669"/>
    <property type="project" value="TreeGrafter"/>
</dbReference>
<dbReference type="GO" id="GO:0015808">
    <property type="term" value="P:L-alanine transport"/>
    <property type="evidence" value="ECO:0007669"/>
    <property type="project" value="TreeGrafter"/>
</dbReference>
<keyword evidence="7" id="KW-1185">Reference proteome</keyword>
<dbReference type="CDD" id="cd03219">
    <property type="entry name" value="ABC_Mj1267_LivG_branched"/>
    <property type="match status" value="1"/>
</dbReference>
<evidence type="ECO:0000256" key="4">
    <source>
        <dbReference type="ARBA" id="ARBA00022840"/>
    </source>
</evidence>
<dbReference type="GO" id="GO:1903806">
    <property type="term" value="P:L-isoleucine import across plasma membrane"/>
    <property type="evidence" value="ECO:0007669"/>
    <property type="project" value="TreeGrafter"/>
</dbReference>
<dbReference type="GO" id="GO:0016887">
    <property type="term" value="F:ATP hydrolysis activity"/>
    <property type="evidence" value="ECO:0007669"/>
    <property type="project" value="InterPro"/>
</dbReference>
<dbReference type="RefSeq" id="WP_126472377.1">
    <property type="nucleotide sequence ID" value="NZ_RXOE01000006.1"/>
</dbReference>
<dbReference type="GO" id="GO:1903805">
    <property type="term" value="P:L-valine import across plasma membrane"/>
    <property type="evidence" value="ECO:0007669"/>
    <property type="project" value="TreeGrafter"/>
</dbReference>
<accession>A0A431TG51</accession>
<feature type="domain" description="ABC transporter" evidence="5">
    <location>
        <begin position="7"/>
        <end position="249"/>
    </location>
</feature>
<proteinExistence type="predicted"/>
<dbReference type="SMART" id="SM00382">
    <property type="entry name" value="AAA"/>
    <property type="match status" value="1"/>
</dbReference>
<dbReference type="AlphaFoldDB" id="A0A431TG51"/>
<dbReference type="EMBL" id="RXOE01000006">
    <property type="protein sequence ID" value="RTQ32405.1"/>
    <property type="molecule type" value="Genomic_DNA"/>
</dbReference>
<evidence type="ECO:0000256" key="1">
    <source>
        <dbReference type="ARBA" id="ARBA00022448"/>
    </source>
</evidence>
<dbReference type="GO" id="GO:0005886">
    <property type="term" value="C:plasma membrane"/>
    <property type="evidence" value="ECO:0007669"/>
    <property type="project" value="TreeGrafter"/>
</dbReference>
<dbReference type="Pfam" id="PF00005">
    <property type="entry name" value="ABC_tran"/>
    <property type="match status" value="1"/>
</dbReference>
<evidence type="ECO:0000256" key="3">
    <source>
        <dbReference type="ARBA" id="ARBA00022741"/>
    </source>
</evidence>
<dbReference type="Proteomes" id="UP000267418">
    <property type="component" value="Unassembled WGS sequence"/>
</dbReference>
<dbReference type="PANTHER" id="PTHR45772">
    <property type="entry name" value="CONSERVED COMPONENT OF ABC TRANSPORTER FOR NATURAL AMINO ACIDS-RELATED"/>
    <property type="match status" value="1"/>
</dbReference>
<dbReference type="GO" id="GO:0005524">
    <property type="term" value="F:ATP binding"/>
    <property type="evidence" value="ECO:0007669"/>
    <property type="project" value="UniProtKB-KW"/>
</dbReference>
<keyword evidence="1" id="KW-0813">Transport</keyword>
<protein>
    <submittedName>
        <fullName evidence="6">ABC transporter ATP-binding protein</fullName>
    </submittedName>
</protein>
<evidence type="ECO:0000259" key="5">
    <source>
        <dbReference type="PROSITE" id="PS50893"/>
    </source>
</evidence>
<reference evidence="6 7" key="1">
    <citation type="submission" date="2018-12" db="EMBL/GenBank/DDBJ databases">
        <title>The genome of Variovorax gossypii DSM 100435.</title>
        <authorList>
            <person name="Gao J."/>
            <person name="Sun J."/>
        </authorList>
    </citation>
    <scope>NUCLEOTIDE SEQUENCE [LARGE SCALE GENOMIC DNA]</scope>
    <source>
        <strain evidence="6 7">DSM 100435</strain>
    </source>
</reference>
<evidence type="ECO:0000313" key="7">
    <source>
        <dbReference type="Proteomes" id="UP000267418"/>
    </source>
</evidence>